<dbReference type="InterPro" id="IPR050373">
    <property type="entry name" value="Fibrinogen_C-term_domain"/>
</dbReference>
<gene>
    <name evidence="5" type="primary">TL5B_32</name>
    <name evidence="5" type="ORF">FJT64_025742</name>
</gene>
<accession>A0A6A4W6R8</accession>
<dbReference type="GO" id="GO:0030246">
    <property type="term" value="F:carbohydrate binding"/>
    <property type="evidence" value="ECO:0007669"/>
    <property type="project" value="UniProtKB-ARBA"/>
</dbReference>
<dbReference type="EMBL" id="VIIS01001087">
    <property type="protein sequence ID" value="KAF0302155.1"/>
    <property type="molecule type" value="Genomic_DNA"/>
</dbReference>
<dbReference type="AlphaFoldDB" id="A0A6A4W6R8"/>
<feature type="compositionally biased region" description="Basic and acidic residues" evidence="3">
    <location>
        <begin position="1"/>
        <end position="45"/>
    </location>
</feature>
<dbReference type="OrthoDB" id="6361951at2759"/>
<dbReference type="CDD" id="cd00087">
    <property type="entry name" value="FReD"/>
    <property type="match status" value="1"/>
</dbReference>
<dbReference type="InterPro" id="IPR020837">
    <property type="entry name" value="Fibrinogen_CS"/>
</dbReference>
<evidence type="ECO:0000259" key="4">
    <source>
        <dbReference type="PROSITE" id="PS51406"/>
    </source>
</evidence>
<dbReference type="NCBIfam" id="NF040941">
    <property type="entry name" value="GGGWT_bact"/>
    <property type="match status" value="1"/>
</dbReference>
<keyword evidence="1" id="KW-1015">Disulfide bond</keyword>
<dbReference type="PANTHER" id="PTHR19143">
    <property type="entry name" value="FIBRINOGEN/TENASCIN/ANGIOPOEITIN"/>
    <property type="match status" value="1"/>
</dbReference>
<dbReference type="InterPro" id="IPR014716">
    <property type="entry name" value="Fibrinogen_a/b/g_C_1"/>
</dbReference>
<dbReference type="PROSITE" id="PS51406">
    <property type="entry name" value="FIBRINOGEN_C_2"/>
    <property type="match status" value="1"/>
</dbReference>
<evidence type="ECO:0000256" key="1">
    <source>
        <dbReference type="ARBA" id="ARBA00023157"/>
    </source>
</evidence>
<dbReference type="SMART" id="SM00186">
    <property type="entry name" value="FBG"/>
    <property type="match status" value="1"/>
</dbReference>
<dbReference type="FunFam" id="3.90.215.10:FF:000001">
    <property type="entry name" value="Tenascin isoform 1"/>
    <property type="match status" value="1"/>
</dbReference>
<dbReference type="PROSITE" id="PS00514">
    <property type="entry name" value="FIBRINOGEN_C_1"/>
    <property type="match status" value="1"/>
</dbReference>
<comment type="caution">
    <text evidence="5">The sequence shown here is derived from an EMBL/GenBank/DDBJ whole genome shotgun (WGS) entry which is preliminary data.</text>
</comment>
<feature type="region of interest" description="Disordered" evidence="3">
    <location>
        <begin position="1"/>
        <end position="58"/>
    </location>
</feature>
<evidence type="ECO:0000256" key="2">
    <source>
        <dbReference type="ARBA" id="ARBA00053344"/>
    </source>
</evidence>
<dbReference type="SUPFAM" id="SSF56496">
    <property type="entry name" value="Fibrinogen C-terminal domain-like"/>
    <property type="match status" value="1"/>
</dbReference>
<name>A0A6A4W6R8_AMPAM</name>
<sequence>MGQDKDKTGQNRQDISEKYVENRKEQDREGQGKGKSRKEDRKDRSVPSAEVLDDPRQPAEVCTLTDTLSLMWSTIGRIVRTAVEPAVAALGGRLAGLHAQLSGDSDLPADAQSGIYVLQPGLGQPVPALCDQDTDGGGWTVFQRRADIQPRQDFFLGWEAYKWGFGALDGEFWWGLENLWLVTAQLDRRYQVRVDLEDFEGDRRHAVYDGFSVASERNGYRLTVANYTGTAGDSLLRHSGLKFSTKDRDQDTFERGSCALNHKGGWWYGHCHSSNLNGRYLAGNHSSYADGVNWIKFRGHYHSLKSAEMKMRPMKKL</sequence>
<organism evidence="5 6">
    <name type="scientific">Amphibalanus amphitrite</name>
    <name type="common">Striped barnacle</name>
    <name type="synonym">Balanus amphitrite</name>
    <dbReference type="NCBI Taxonomy" id="1232801"/>
    <lineage>
        <taxon>Eukaryota</taxon>
        <taxon>Metazoa</taxon>
        <taxon>Ecdysozoa</taxon>
        <taxon>Arthropoda</taxon>
        <taxon>Crustacea</taxon>
        <taxon>Multicrustacea</taxon>
        <taxon>Cirripedia</taxon>
        <taxon>Thoracica</taxon>
        <taxon>Thoracicalcarea</taxon>
        <taxon>Balanomorpha</taxon>
        <taxon>Balanoidea</taxon>
        <taxon>Balanidae</taxon>
        <taxon>Amphibalaninae</taxon>
        <taxon>Amphibalanus</taxon>
    </lineage>
</organism>
<evidence type="ECO:0000313" key="6">
    <source>
        <dbReference type="Proteomes" id="UP000440578"/>
    </source>
</evidence>
<dbReference type="InterPro" id="IPR036056">
    <property type="entry name" value="Fibrinogen-like_C"/>
</dbReference>
<reference evidence="5 6" key="1">
    <citation type="submission" date="2019-07" db="EMBL/GenBank/DDBJ databases">
        <title>Draft genome assembly of a fouling barnacle, Amphibalanus amphitrite (Darwin, 1854): The first reference genome for Thecostraca.</title>
        <authorList>
            <person name="Kim W."/>
        </authorList>
    </citation>
    <scope>NUCLEOTIDE SEQUENCE [LARGE SCALE GENOMIC DNA]</scope>
    <source>
        <strain evidence="5">SNU_AA5</strain>
        <tissue evidence="5">Soma without cirri and trophi</tissue>
    </source>
</reference>
<proteinExistence type="predicted"/>
<dbReference type="InterPro" id="IPR002181">
    <property type="entry name" value="Fibrinogen_a/b/g_C_dom"/>
</dbReference>
<dbReference type="Pfam" id="PF00147">
    <property type="entry name" value="Fibrinogen_C"/>
    <property type="match status" value="1"/>
</dbReference>
<feature type="domain" description="Fibrinogen C-terminal" evidence="4">
    <location>
        <begin position="98"/>
        <end position="315"/>
    </location>
</feature>
<evidence type="ECO:0000256" key="3">
    <source>
        <dbReference type="SAM" id="MobiDB-lite"/>
    </source>
</evidence>
<keyword evidence="6" id="KW-1185">Reference proteome</keyword>
<evidence type="ECO:0000313" key="5">
    <source>
        <dbReference type="EMBL" id="KAF0302155.1"/>
    </source>
</evidence>
<dbReference type="Gene3D" id="3.90.215.10">
    <property type="entry name" value="Gamma Fibrinogen, chain A, domain 1"/>
    <property type="match status" value="1"/>
</dbReference>
<comment type="function">
    <text evidence="2">Lectin involved in innate immunity. Agglutinates all types of human erythrocytes, Gram-positive and Gram-negative bacteria. Has a stronger agglutinating activity towards Gram-negative bacteria than towards Gram-positive bacteria. Specifically recognizes acetyl group-containing substances on agglutinated cells. The hemagglutinating activity was inhibited by EDTA, acetyl group-containing mono- and disaccharides, N-acetyl derivatives of amino acids, other acetyl group-containing substances, propionamide and benzamide. Enhances the antimicrobial activity of big defensin against Gram-positive bacteria but not against Gram-negative bacteria.</text>
</comment>
<protein>
    <submittedName>
        <fullName evidence="5">Techylectin-5B</fullName>
    </submittedName>
</protein>
<dbReference type="Proteomes" id="UP000440578">
    <property type="component" value="Unassembled WGS sequence"/>
</dbReference>